<organism evidence="2 3">
    <name type="scientific">Synchytrium endobioticum</name>
    <dbReference type="NCBI Taxonomy" id="286115"/>
    <lineage>
        <taxon>Eukaryota</taxon>
        <taxon>Fungi</taxon>
        <taxon>Fungi incertae sedis</taxon>
        <taxon>Chytridiomycota</taxon>
        <taxon>Chytridiomycota incertae sedis</taxon>
        <taxon>Chytridiomycetes</taxon>
        <taxon>Synchytriales</taxon>
        <taxon>Synchytriaceae</taxon>
        <taxon>Synchytrium</taxon>
    </lineage>
</organism>
<dbReference type="Proteomes" id="UP000317494">
    <property type="component" value="Unassembled WGS sequence"/>
</dbReference>
<proteinExistence type="predicted"/>
<feature type="compositionally biased region" description="Acidic residues" evidence="1">
    <location>
        <begin position="133"/>
        <end position="143"/>
    </location>
</feature>
<accession>A0A507DNI4</accession>
<feature type="region of interest" description="Disordered" evidence="1">
    <location>
        <begin position="84"/>
        <end position="165"/>
    </location>
</feature>
<dbReference type="VEuPathDB" id="FungiDB:SeMB42_g00964"/>
<name>A0A507DNI4_9FUNG</name>
<protein>
    <submittedName>
        <fullName evidence="2">Uncharacterized protein</fullName>
    </submittedName>
</protein>
<feature type="compositionally biased region" description="Basic and acidic residues" evidence="1">
    <location>
        <begin position="111"/>
        <end position="132"/>
    </location>
</feature>
<evidence type="ECO:0000256" key="1">
    <source>
        <dbReference type="SAM" id="MobiDB-lite"/>
    </source>
</evidence>
<dbReference type="AlphaFoldDB" id="A0A507DNI4"/>
<dbReference type="EMBL" id="QEAN01000021">
    <property type="protein sequence ID" value="TPX53153.1"/>
    <property type="molecule type" value="Genomic_DNA"/>
</dbReference>
<feature type="compositionally biased region" description="Low complexity" evidence="1">
    <location>
        <begin position="84"/>
        <end position="94"/>
    </location>
</feature>
<comment type="caution">
    <text evidence="2">The sequence shown here is derived from an EMBL/GenBank/DDBJ whole genome shotgun (WGS) entry which is preliminary data.</text>
</comment>
<reference evidence="2 3" key="1">
    <citation type="journal article" date="2019" name="Sci. Rep.">
        <title>Comparative genomics of chytrid fungi reveal insights into the obligate biotrophic and pathogenic lifestyle of Synchytrium endobioticum.</title>
        <authorList>
            <person name="van de Vossenberg B.T.L.H."/>
            <person name="Warris S."/>
            <person name="Nguyen H.D.T."/>
            <person name="van Gent-Pelzer M.P.E."/>
            <person name="Joly D.L."/>
            <person name="van de Geest H.C."/>
            <person name="Bonants P.J.M."/>
            <person name="Smith D.S."/>
            <person name="Levesque C.A."/>
            <person name="van der Lee T.A.J."/>
        </authorList>
    </citation>
    <scope>NUCLEOTIDE SEQUENCE [LARGE SCALE GENOMIC DNA]</scope>
    <source>
        <strain evidence="2 3">MB42</strain>
    </source>
</reference>
<gene>
    <name evidence="2" type="ORF">SeMB42_g00964</name>
</gene>
<sequence>MFHIHNIKPQIMVKPRESIAAVLLASAFGSILPRGVFLSQVNESKSIAAEPSENDKNKCPRVLESKITRSRRSIFRRSWKSIASTLSSRSSTYSQPPAINDLYNETIDAPDVPRPKEHQHESIELNDLRRDDDGDGDEEDEPTNESAEHEEAVANNGQRVRSKSWRKGASYLKPVDYVL</sequence>
<keyword evidence="3" id="KW-1185">Reference proteome</keyword>
<evidence type="ECO:0000313" key="2">
    <source>
        <dbReference type="EMBL" id="TPX53153.1"/>
    </source>
</evidence>
<evidence type="ECO:0000313" key="3">
    <source>
        <dbReference type="Proteomes" id="UP000317494"/>
    </source>
</evidence>